<evidence type="ECO:0000256" key="11">
    <source>
        <dbReference type="RuleBase" id="RU003357"/>
    </source>
</evidence>
<dbReference type="AlphaFoldDB" id="A0A235ENH8"/>
<evidence type="ECO:0000256" key="7">
    <source>
        <dbReference type="ARBA" id="ARBA00023136"/>
    </source>
</evidence>
<dbReference type="GO" id="GO:0015891">
    <property type="term" value="P:siderophore transport"/>
    <property type="evidence" value="ECO:0007669"/>
    <property type="project" value="InterPro"/>
</dbReference>
<proteinExistence type="inferred from homology"/>
<dbReference type="GO" id="GO:0015344">
    <property type="term" value="F:siderophore uptake transmembrane transporter activity"/>
    <property type="evidence" value="ECO:0007669"/>
    <property type="project" value="TreeGrafter"/>
</dbReference>
<dbReference type="InterPro" id="IPR010105">
    <property type="entry name" value="TonB_sidphr_rcpt"/>
</dbReference>
<dbReference type="Pfam" id="PF00593">
    <property type="entry name" value="TonB_dep_Rec_b-barrel"/>
    <property type="match status" value="1"/>
</dbReference>
<gene>
    <name evidence="15" type="ORF">CBY09_13680</name>
</gene>
<comment type="caution">
    <text evidence="15">The sequence shown here is derived from an EMBL/GenBank/DDBJ whole genome shotgun (WGS) entry which is preliminary data.</text>
</comment>
<evidence type="ECO:0000256" key="5">
    <source>
        <dbReference type="ARBA" id="ARBA00022692"/>
    </source>
</evidence>
<evidence type="ECO:0000256" key="6">
    <source>
        <dbReference type="ARBA" id="ARBA00023077"/>
    </source>
</evidence>
<evidence type="ECO:0000256" key="12">
    <source>
        <dbReference type="SAM" id="SignalP"/>
    </source>
</evidence>
<dbReference type="InterPro" id="IPR037066">
    <property type="entry name" value="Plug_dom_sf"/>
</dbReference>
<keyword evidence="9 10" id="KW-0998">Cell outer membrane</keyword>
<dbReference type="InterPro" id="IPR000531">
    <property type="entry name" value="Beta-barrel_TonB"/>
</dbReference>
<feature type="signal peptide" evidence="12">
    <location>
        <begin position="1"/>
        <end position="38"/>
    </location>
</feature>
<dbReference type="Pfam" id="PF07715">
    <property type="entry name" value="Plug"/>
    <property type="match status" value="1"/>
</dbReference>
<protein>
    <submittedName>
        <fullName evidence="15">TonB-dependent siderophore receptor</fullName>
    </submittedName>
</protein>
<feature type="chain" id="PRO_5012669515" evidence="12">
    <location>
        <begin position="39"/>
        <end position="723"/>
    </location>
</feature>
<evidence type="ECO:0000313" key="15">
    <source>
        <dbReference type="EMBL" id="OYD49985.1"/>
    </source>
</evidence>
<dbReference type="CDD" id="cd01347">
    <property type="entry name" value="ligand_gated_channel"/>
    <property type="match status" value="1"/>
</dbReference>
<evidence type="ECO:0000256" key="8">
    <source>
        <dbReference type="ARBA" id="ARBA00023170"/>
    </source>
</evidence>
<comment type="subcellular location">
    <subcellularLocation>
        <location evidence="1 10">Cell outer membrane</location>
        <topology evidence="1 10">Multi-pass membrane protein</topology>
    </subcellularLocation>
</comment>
<name>A0A235ENH8_9BURK</name>
<evidence type="ECO:0000256" key="2">
    <source>
        <dbReference type="ARBA" id="ARBA00009810"/>
    </source>
</evidence>
<organism evidence="15 16">
    <name type="scientific">Acidovorax kalamii</name>
    <dbReference type="NCBI Taxonomy" id="2004485"/>
    <lineage>
        <taxon>Bacteria</taxon>
        <taxon>Pseudomonadati</taxon>
        <taxon>Pseudomonadota</taxon>
        <taxon>Betaproteobacteria</taxon>
        <taxon>Burkholderiales</taxon>
        <taxon>Comamonadaceae</taxon>
        <taxon>Acidovorax</taxon>
    </lineage>
</organism>
<evidence type="ECO:0000256" key="10">
    <source>
        <dbReference type="PROSITE-ProRule" id="PRU01360"/>
    </source>
</evidence>
<keyword evidence="8 15" id="KW-0675">Receptor</keyword>
<dbReference type="Gene3D" id="2.170.130.10">
    <property type="entry name" value="TonB-dependent receptor, plug domain"/>
    <property type="match status" value="1"/>
</dbReference>
<evidence type="ECO:0000256" key="3">
    <source>
        <dbReference type="ARBA" id="ARBA00022448"/>
    </source>
</evidence>
<comment type="similarity">
    <text evidence="2 10 11">Belongs to the TonB-dependent receptor family.</text>
</comment>
<dbReference type="GO" id="GO:0038023">
    <property type="term" value="F:signaling receptor activity"/>
    <property type="evidence" value="ECO:0007669"/>
    <property type="project" value="InterPro"/>
</dbReference>
<dbReference type="RefSeq" id="WP_094290139.1">
    <property type="nucleotide sequence ID" value="NZ_NOIG01000008.1"/>
</dbReference>
<dbReference type="Gene3D" id="2.40.170.20">
    <property type="entry name" value="TonB-dependent receptor, beta-barrel domain"/>
    <property type="match status" value="1"/>
</dbReference>
<dbReference type="PANTHER" id="PTHR32552:SF82">
    <property type="entry name" value="FCUA PROTEIN"/>
    <property type="match status" value="1"/>
</dbReference>
<feature type="domain" description="TonB-dependent receptor plug" evidence="14">
    <location>
        <begin position="85"/>
        <end position="177"/>
    </location>
</feature>
<reference evidence="15 16" key="1">
    <citation type="submission" date="2017-07" db="EMBL/GenBank/DDBJ databases">
        <title>Acidovorax KNDSW TSA 6 genome sequence and assembly.</title>
        <authorList>
            <person name="Mayilraj S."/>
        </authorList>
    </citation>
    <scope>NUCLEOTIDE SEQUENCE [LARGE SCALE GENOMIC DNA]</scope>
    <source>
        <strain evidence="15 16">KNDSW-TSA6</strain>
    </source>
</reference>
<dbReference type="InterPro" id="IPR012910">
    <property type="entry name" value="Plug_dom"/>
</dbReference>
<keyword evidence="4 10" id="KW-1134">Transmembrane beta strand</keyword>
<dbReference type="GO" id="GO:0009279">
    <property type="term" value="C:cell outer membrane"/>
    <property type="evidence" value="ECO:0007669"/>
    <property type="project" value="UniProtKB-SubCell"/>
</dbReference>
<keyword evidence="5 10" id="KW-0812">Transmembrane</keyword>
<evidence type="ECO:0000256" key="9">
    <source>
        <dbReference type="ARBA" id="ARBA00023237"/>
    </source>
</evidence>
<evidence type="ECO:0000259" key="14">
    <source>
        <dbReference type="Pfam" id="PF07715"/>
    </source>
</evidence>
<dbReference type="Proteomes" id="UP000215441">
    <property type="component" value="Unassembled WGS sequence"/>
</dbReference>
<evidence type="ECO:0000256" key="4">
    <source>
        <dbReference type="ARBA" id="ARBA00022452"/>
    </source>
</evidence>
<dbReference type="SUPFAM" id="SSF56935">
    <property type="entry name" value="Porins"/>
    <property type="match status" value="1"/>
</dbReference>
<dbReference type="InterPro" id="IPR036942">
    <property type="entry name" value="Beta-barrel_TonB_sf"/>
</dbReference>
<dbReference type="PANTHER" id="PTHR32552">
    <property type="entry name" value="FERRICHROME IRON RECEPTOR-RELATED"/>
    <property type="match status" value="1"/>
</dbReference>
<dbReference type="OrthoDB" id="8732650at2"/>
<keyword evidence="12" id="KW-0732">Signal</keyword>
<keyword evidence="16" id="KW-1185">Reference proteome</keyword>
<accession>A0A235ENH8</accession>
<dbReference type="PROSITE" id="PS52016">
    <property type="entry name" value="TONB_DEPENDENT_REC_3"/>
    <property type="match status" value="1"/>
</dbReference>
<dbReference type="NCBIfam" id="TIGR01783">
    <property type="entry name" value="TonB-siderophor"/>
    <property type="match status" value="1"/>
</dbReference>
<dbReference type="InterPro" id="IPR039426">
    <property type="entry name" value="TonB-dep_rcpt-like"/>
</dbReference>
<evidence type="ECO:0000259" key="13">
    <source>
        <dbReference type="Pfam" id="PF00593"/>
    </source>
</evidence>
<keyword evidence="7 10" id="KW-0472">Membrane</keyword>
<evidence type="ECO:0000256" key="1">
    <source>
        <dbReference type="ARBA" id="ARBA00004571"/>
    </source>
</evidence>
<dbReference type="EMBL" id="NOIG01000008">
    <property type="protein sequence ID" value="OYD49985.1"/>
    <property type="molecule type" value="Genomic_DNA"/>
</dbReference>
<sequence length="723" mass="76258">MQTRRPSRGATPAHPFALRQIAQACAWTLLAGAGAALAQSPAAPVALKEVTVNAAAETPESLPAAAPGGKVAQGTRLGVLGNVGVMDTPFNMTGYTAEGIADQQAQTVGAVLKNDPSVRTTTNEGHIVENFIIRGFGVSANSLAINGAFGLAPEQNTPTELFERVEVLKGPGAMMLGLPPAGDVGGAINLVPKRAGKTPLTRVTTTYSSQSNLGVHADVARRFGADQRLGVRVNGVLSGGETWLNHQTKAREIGHLALDYQGEGWNVEADAYSLKNKVRKGSPMQPILTGWTTVPRAPDGSTNFFYGEGVYSNTQTQGLILRGQAKLNAGWTAFASAGKAQHAYDGFIFGTRPVWTPANAATGNATGTAYNSWGEYTTTTAELGLRGQFSTGAVAHKLTLAANVMSYEGGSRANGTAAINSNIYHPRPITMPAGGAASTYNKLNDDVMTALSVADTLAFADDRLQLTLGLRAQQVEQKLSRYKESAVTPLVGLVAKPWGENVSLYGNYVEGLSAGTTVKAPYANEGETFKPYKSKQMEVGVKWVSGSLTQTVSLFQISKPALIEANNRQVLDGEQRNRGVEWNVFGQLTPALSLLGGVAYTEADQTQTTKGVNQGRAQFGVPKLTLNLGADWAIPGVQGLSVNGRVNHTGAQWLTGDNSVKLPAWTTLDVGARYATRFGAQPVVLRATVTNLANRAYFDSIWGAGRVNVGAPRAVRLSAAFDF</sequence>
<evidence type="ECO:0000313" key="16">
    <source>
        <dbReference type="Proteomes" id="UP000215441"/>
    </source>
</evidence>
<feature type="domain" description="TonB-dependent receptor-like beta-barrel" evidence="13">
    <location>
        <begin position="270"/>
        <end position="692"/>
    </location>
</feature>
<keyword evidence="6 11" id="KW-0798">TonB box</keyword>
<keyword evidence="3 10" id="KW-0813">Transport</keyword>